<dbReference type="AlphaFoldDB" id="N6X672"/>
<reference evidence="1 2" key="1">
    <citation type="submission" date="2013-03" db="EMBL/GenBank/DDBJ databases">
        <title>Reference genome for the Human Microbiome Project.</title>
        <authorList>
            <person name="Aqrawi P."/>
            <person name="Ayvaz T."/>
            <person name="Bess C."/>
            <person name="Blankenburg K."/>
            <person name="Coyle M."/>
            <person name="Deng J."/>
            <person name="Forbes L."/>
            <person name="Fowler G."/>
            <person name="Francisco L."/>
            <person name="Fu Q."/>
            <person name="Gibbs R."/>
            <person name="Gross S."/>
            <person name="Gubbala S."/>
            <person name="Hale W."/>
            <person name="Hemphill L."/>
            <person name="Highlander S."/>
            <person name="Hirani K."/>
            <person name="Jackson L."/>
            <person name="Jakkamsetti A."/>
            <person name="Javaid M."/>
            <person name="Jayaseelan J.C."/>
            <person name="Jiang H."/>
            <person name="Joshi V."/>
            <person name="Korchina V."/>
            <person name="Kovar C."/>
            <person name="Lara F."/>
            <person name="Lee S."/>
            <person name="Liu Y."/>
            <person name="Mata R."/>
            <person name="Mathew T."/>
            <person name="Munidasa M."/>
            <person name="Muzny D."/>
            <person name="Nazareth L."/>
            <person name="Ngo R."/>
            <person name="Nguyen L."/>
            <person name="Nguyen N."/>
            <person name="Okwuonu G."/>
            <person name="Ongeri F."/>
            <person name="Palculict T."/>
            <person name="Patil S."/>
            <person name="Petrosino J."/>
            <person name="Pham C."/>
            <person name="Pham P."/>
            <person name="Pu L.-L."/>
            <person name="Qin X."/>
            <person name="Qu J."/>
            <person name="Reid J."/>
            <person name="Ross M."/>
            <person name="Ruth R."/>
            <person name="Saada N."/>
            <person name="San Lucas F."/>
            <person name="Santibanez J."/>
            <person name="Shang Y."/>
            <person name="Simmons D."/>
            <person name="Song X.-Z."/>
            <person name="Tang L.-Y."/>
            <person name="Thornton R."/>
            <person name="Warren J."/>
            <person name="Weissenberger G."/>
            <person name="Wilczek-Boney K."/>
            <person name="Worley K."/>
            <person name="Youmans B."/>
            <person name="Zhang J."/>
            <person name="Zhang L."/>
            <person name="Zhao Z."/>
            <person name="Zhou C."/>
            <person name="Zhu D."/>
            <person name="Zhu Y."/>
        </authorList>
    </citation>
    <scope>NUCLEOTIDE SEQUENCE [LARGE SCALE GENOMIC DNA]</scope>
    <source>
        <strain evidence="1 2">F0333</strain>
    </source>
</reference>
<accession>N6X672</accession>
<organism evidence="1 2">
    <name type="scientific">Schaalia cardiffensis F0333</name>
    <dbReference type="NCBI Taxonomy" id="888050"/>
    <lineage>
        <taxon>Bacteria</taxon>
        <taxon>Bacillati</taxon>
        <taxon>Actinomycetota</taxon>
        <taxon>Actinomycetes</taxon>
        <taxon>Actinomycetales</taxon>
        <taxon>Actinomycetaceae</taxon>
        <taxon>Schaalia</taxon>
    </lineage>
</organism>
<keyword evidence="2" id="KW-1185">Reference proteome</keyword>
<protein>
    <submittedName>
        <fullName evidence="1">Uncharacterized protein</fullName>
    </submittedName>
</protein>
<proteinExistence type="predicted"/>
<dbReference type="STRING" id="888050.HMPREF9004_0542"/>
<dbReference type="HOGENOM" id="CLU_3283416_0_0_11"/>
<comment type="caution">
    <text evidence="1">The sequence shown here is derived from an EMBL/GenBank/DDBJ whole genome shotgun (WGS) entry which is preliminary data.</text>
</comment>
<evidence type="ECO:0000313" key="2">
    <source>
        <dbReference type="Proteomes" id="UP000013015"/>
    </source>
</evidence>
<sequence>MKKRTYEKTPGQKKWWWTHKELRAARSLPRTLVKDEQLSP</sequence>
<dbReference type="PATRIC" id="fig|888050.3.peg.522"/>
<dbReference type="EMBL" id="AQHZ01000007">
    <property type="protein sequence ID" value="ENO18872.1"/>
    <property type="molecule type" value="Genomic_DNA"/>
</dbReference>
<gene>
    <name evidence="1" type="ORF">HMPREF9004_0542</name>
</gene>
<name>N6X672_9ACTO</name>
<evidence type="ECO:0000313" key="1">
    <source>
        <dbReference type="EMBL" id="ENO18872.1"/>
    </source>
</evidence>
<dbReference type="Proteomes" id="UP000013015">
    <property type="component" value="Unassembled WGS sequence"/>
</dbReference>